<dbReference type="AlphaFoldDB" id="A0AAD6YLL8"/>
<feature type="region of interest" description="Disordered" evidence="1">
    <location>
        <begin position="197"/>
        <end position="222"/>
    </location>
</feature>
<keyword evidence="2" id="KW-0472">Membrane</keyword>
<protein>
    <recommendedName>
        <fullName evidence="5">Transmembrane protein</fullName>
    </recommendedName>
</protein>
<keyword evidence="2" id="KW-0812">Transmembrane</keyword>
<reference evidence="3" key="1">
    <citation type="submission" date="2023-03" db="EMBL/GenBank/DDBJ databases">
        <title>Massive genome expansion in bonnet fungi (Mycena s.s.) driven by repeated elements and novel gene families across ecological guilds.</title>
        <authorList>
            <consortium name="Lawrence Berkeley National Laboratory"/>
            <person name="Harder C.B."/>
            <person name="Miyauchi S."/>
            <person name="Viragh M."/>
            <person name="Kuo A."/>
            <person name="Thoen E."/>
            <person name="Andreopoulos B."/>
            <person name="Lu D."/>
            <person name="Skrede I."/>
            <person name="Drula E."/>
            <person name="Henrissat B."/>
            <person name="Morin E."/>
            <person name="Kohler A."/>
            <person name="Barry K."/>
            <person name="LaButti K."/>
            <person name="Morin E."/>
            <person name="Salamov A."/>
            <person name="Lipzen A."/>
            <person name="Mereny Z."/>
            <person name="Hegedus B."/>
            <person name="Baldrian P."/>
            <person name="Stursova M."/>
            <person name="Weitz H."/>
            <person name="Taylor A."/>
            <person name="Grigoriev I.V."/>
            <person name="Nagy L.G."/>
            <person name="Martin F."/>
            <person name="Kauserud H."/>
        </authorList>
    </citation>
    <scope>NUCLEOTIDE SEQUENCE</scope>
    <source>
        <strain evidence="3">9144</strain>
    </source>
</reference>
<name>A0AAD6YLL8_9AGAR</name>
<gene>
    <name evidence="3" type="ORF">GGX14DRAFT_657594</name>
</gene>
<feature type="transmembrane region" description="Helical" evidence="2">
    <location>
        <begin position="303"/>
        <end position="331"/>
    </location>
</feature>
<evidence type="ECO:0000313" key="3">
    <source>
        <dbReference type="EMBL" id="KAJ7223184.1"/>
    </source>
</evidence>
<feature type="transmembrane region" description="Helical" evidence="2">
    <location>
        <begin position="419"/>
        <end position="444"/>
    </location>
</feature>
<feature type="transmembrane region" description="Helical" evidence="2">
    <location>
        <begin position="337"/>
        <end position="362"/>
    </location>
</feature>
<accession>A0AAD6YLL8</accession>
<keyword evidence="2" id="KW-1133">Transmembrane helix</keyword>
<feature type="compositionally biased region" description="Polar residues" evidence="1">
    <location>
        <begin position="158"/>
        <end position="173"/>
    </location>
</feature>
<dbReference type="Proteomes" id="UP001219525">
    <property type="component" value="Unassembled WGS sequence"/>
</dbReference>
<evidence type="ECO:0000313" key="4">
    <source>
        <dbReference type="Proteomes" id="UP001219525"/>
    </source>
</evidence>
<evidence type="ECO:0000256" key="1">
    <source>
        <dbReference type="SAM" id="MobiDB-lite"/>
    </source>
</evidence>
<sequence length="483" mass="53726">MEPEPWSCTVVRAHGLHLMRPERSWRPIVTVEVDNLQQHETVLGCDGQNVNLKASFRLHGASFTSKVDVKVFHRSQSKKKGRRRSLVGSASCTLGEMWKAYGTDPKLRLQCQNPNNRSLASRGRPQNGALLHLRLKPPGSVSSRSSTLLDDEEEGYCSPSSSSDTSWNESQTLVPPPTVQSLRKRRRVRGYCVNSDVEPESYSESYSEDDDDDESKPLLGDSLFDDEDEHEIARPPVEISFNPIGWIAASLLPQYTEQIEVPPDPSFNFFERAISTFTIYSEMRRAQCDDEYERIFTRLQLEWTYTTGILVALAAVDTAVFSVSAGSIFAINRVAAGAVAASSVASGLGIVCATWLLVRYAWVDLHTFIDRAADVLSTDRPSYFFFALSARVPSLLMLVSALALLLFLTVVAWNAWPSAVVVGCFIVGVLMGLQWLVLCVLWVVRTVRRAVRFCIRLVGFGRETDGERREPAGAGSSEMSEKC</sequence>
<feature type="transmembrane region" description="Helical" evidence="2">
    <location>
        <begin position="383"/>
        <end position="413"/>
    </location>
</feature>
<evidence type="ECO:0008006" key="5">
    <source>
        <dbReference type="Google" id="ProtNLM"/>
    </source>
</evidence>
<feature type="compositionally biased region" description="Acidic residues" evidence="1">
    <location>
        <begin position="197"/>
        <end position="214"/>
    </location>
</feature>
<proteinExistence type="predicted"/>
<organism evidence="3 4">
    <name type="scientific">Mycena pura</name>
    <dbReference type="NCBI Taxonomy" id="153505"/>
    <lineage>
        <taxon>Eukaryota</taxon>
        <taxon>Fungi</taxon>
        <taxon>Dikarya</taxon>
        <taxon>Basidiomycota</taxon>
        <taxon>Agaricomycotina</taxon>
        <taxon>Agaricomycetes</taxon>
        <taxon>Agaricomycetidae</taxon>
        <taxon>Agaricales</taxon>
        <taxon>Marasmiineae</taxon>
        <taxon>Mycenaceae</taxon>
        <taxon>Mycena</taxon>
    </lineage>
</organism>
<comment type="caution">
    <text evidence="3">The sequence shown here is derived from an EMBL/GenBank/DDBJ whole genome shotgun (WGS) entry which is preliminary data.</text>
</comment>
<dbReference type="EMBL" id="JARJCW010000006">
    <property type="protein sequence ID" value="KAJ7223184.1"/>
    <property type="molecule type" value="Genomic_DNA"/>
</dbReference>
<keyword evidence="4" id="KW-1185">Reference proteome</keyword>
<evidence type="ECO:0000256" key="2">
    <source>
        <dbReference type="SAM" id="Phobius"/>
    </source>
</evidence>
<feature type="region of interest" description="Disordered" evidence="1">
    <location>
        <begin position="132"/>
        <end position="181"/>
    </location>
</feature>